<organism evidence="8 9">
    <name type="scientific">Nitrospirillum amazonense</name>
    <dbReference type="NCBI Taxonomy" id="28077"/>
    <lineage>
        <taxon>Bacteria</taxon>
        <taxon>Pseudomonadati</taxon>
        <taxon>Pseudomonadota</taxon>
        <taxon>Alphaproteobacteria</taxon>
        <taxon>Rhodospirillales</taxon>
        <taxon>Azospirillaceae</taxon>
        <taxon>Nitrospirillum</taxon>
    </lineage>
</organism>
<dbReference type="EMBL" id="VITT01000006">
    <property type="protein sequence ID" value="TWB60503.1"/>
    <property type="molecule type" value="Genomic_DNA"/>
</dbReference>
<evidence type="ECO:0000256" key="7">
    <source>
        <dbReference type="ARBA" id="ARBA00033135"/>
    </source>
</evidence>
<dbReference type="Proteomes" id="UP000318050">
    <property type="component" value="Unassembled WGS sequence"/>
</dbReference>
<comment type="caution">
    <text evidence="8">The sequence shown here is derived from an EMBL/GenBank/DDBJ whole genome shotgun (WGS) entry which is preliminary data.</text>
</comment>
<evidence type="ECO:0000313" key="8">
    <source>
        <dbReference type="EMBL" id="TWB60503.1"/>
    </source>
</evidence>
<evidence type="ECO:0000256" key="5">
    <source>
        <dbReference type="ARBA" id="ARBA00023163"/>
    </source>
</evidence>
<dbReference type="InterPro" id="IPR002712">
    <property type="entry name" value="CcdB"/>
</dbReference>
<keyword evidence="5" id="KW-0804">Transcription</keyword>
<proteinExistence type="inferred from homology"/>
<evidence type="ECO:0000313" key="9">
    <source>
        <dbReference type="Proteomes" id="UP000318050"/>
    </source>
</evidence>
<dbReference type="InterPro" id="IPR011067">
    <property type="entry name" value="Plasmid_toxin/cell-grow_inhib"/>
</dbReference>
<keyword evidence="3" id="KW-0678">Repressor</keyword>
<evidence type="ECO:0000256" key="1">
    <source>
        <dbReference type="ARBA" id="ARBA00005230"/>
    </source>
</evidence>
<evidence type="ECO:0000256" key="2">
    <source>
        <dbReference type="ARBA" id="ARBA00015075"/>
    </source>
</evidence>
<reference evidence="8 9" key="1">
    <citation type="submission" date="2019-06" db="EMBL/GenBank/DDBJ databases">
        <title>Genomic Encyclopedia of Type Strains, Phase IV (KMG-V): Genome sequencing to study the core and pangenomes of soil and plant-associated prokaryotes.</title>
        <authorList>
            <person name="Whitman W."/>
        </authorList>
    </citation>
    <scope>NUCLEOTIDE SEQUENCE [LARGE SCALE GENOMIC DNA]</scope>
    <source>
        <strain evidence="8 9">BR 11140</strain>
    </source>
</reference>
<dbReference type="GO" id="GO:0006276">
    <property type="term" value="P:plasmid maintenance"/>
    <property type="evidence" value="ECO:0007669"/>
    <property type="project" value="InterPro"/>
</dbReference>
<dbReference type="Gene3D" id="2.30.30.110">
    <property type="match status" value="1"/>
</dbReference>
<name>A0A560IN78_9PROT</name>
<accession>A0A560IN78</accession>
<protein>
    <recommendedName>
        <fullName evidence="2">Toxin CcdB</fullName>
    </recommendedName>
    <alternativeName>
        <fullName evidence="7">Cytotoxic protein CcdB</fullName>
    </alternativeName>
    <alternativeName>
        <fullName evidence="6">Protein LetD</fullName>
    </alternativeName>
</protein>
<evidence type="ECO:0000256" key="4">
    <source>
        <dbReference type="ARBA" id="ARBA00023015"/>
    </source>
</evidence>
<evidence type="ECO:0000256" key="6">
    <source>
        <dbReference type="ARBA" id="ARBA00029628"/>
    </source>
</evidence>
<dbReference type="GO" id="GO:0008657">
    <property type="term" value="F:DNA topoisomerase type II (double strand cut, ATP-hydrolyzing) inhibitor activity"/>
    <property type="evidence" value="ECO:0007669"/>
    <property type="project" value="InterPro"/>
</dbReference>
<dbReference type="SUPFAM" id="SSF50118">
    <property type="entry name" value="Cell growth inhibitor/plasmid maintenance toxic component"/>
    <property type="match status" value="1"/>
</dbReference>
<dbReference type="Pfam" id="PF01845">
    <property type="entry name" value="CcdB"/>
    <property type="match status" value="1"/>
</dbReference>
<sequence>MSGLSTAAVVPLLPQQADLRILERLNPVFNIDGIVHVMLTQSIATVPRKELGPPVSSLNSQHYFEVINALDMLISGS</sequence>
<dbReference type="AlphaFoldDB" id="A0A560IN78"/>
<gene>
    <name evidence="8" type="ORF">FBZ92_10664</name>
</gene>
<comment type="similarity">
    <text evidence="1">Belongs to the CcdB toxin family.</text>
</comment>
<evidence type="ECO:0000256" key="3">
    <source>
        <dbReference type="ARBA" id="ARBA00022491"/>
    </source>
</evidence>
<keyword evidence="4" id="KW-0805">Transcription regulation</keyword>